<protein>
    <recommendedName>
        <fullName evidence="4">Coiled-coil domain-containing protein 6</fullName>
    </recommendedName>
</protein>
<proteinExistence type="predicted"/>
<feature type="compositionally biased region" description="Basic and acidic residues" evidence="1">
    <location>
        <begin position="429"/>
        <end position="440"/>
    </location>
</feature>
<dbReference type="Pfam" id="PF09755">
    <property type="entry name" value="DUF2046"/>
    <property type="match status" value="1"/>
</dbReference>
<dbReference type="AlphaFoldDB" id="A0AAD9KUW2"/>
<keyword evidence="3" id="KW-1185">Reference proteome</keyword>
<accession>A0AAD9KUW2</accession>
<dbReference type="InterPro" id="IPR019152">
    <property type="entry name" value="DUF2046"/>
</dbReference>
<feature type="region of interest" description="Disordered" evidence="1">
    <location>
        <begin position="417"/>
        <end position="462"/>
    </location>
</feature>
<evidence type="ECO:0008006" key="4">
    <source>
        <dbReference type="Google" id="ProtNLM"/>
    </source>
</evidence>
<reference evidence="2" key="1">
    <citation type="journal article" date="2023" name="Mol. Biol. Evol.">
        <title>Third-Generation Sequencing Reveals the Adaptive Role of the Epigenome in Three Deep-Sea Polychaetes.</title>
        <authorList>
            <person name="Perez M."/>
            <person name="Aroh O."/>
            <person name="Sun Y."/>
            <person name="Lan Y."/>
            <person name="Juniper S.K."/>
            <person name="Young C.R."/>
            <person name="Angers B."/>
            <person name="Qian P.Y."/>
        </authorList>
    </citation>
    <scope>NUCLEOTIDE SEQUENCE</scope>
    <source>
        <strain evidence="2">R07B-5</strain>
    </source>
</reference>
<dbReference type="Proteomes" id="UP001209878">
    <property type="component" value="Unassembled WGS sequence"/>
</dbReference>
<dbReference type="PANTHER" id="PTHR15276">
    <property type="entry name" value="H4 D10S170 PROTEIN-RELATED"/>
    <property type="match status" value="1"/>
</dbReference>
<name>A0AAD9KUW2_RIDPI</name>
<evidence type="ECO:0000313" key="3">
    <source>
        <dbReference type="Proteomes" id="UP001209878"/>
    </source>
</evidence>
<comment type="caution">
    <text evidence="2">The sequence shown here is derived from an EMBL/GenBank/DDBJ whole genome shotgun (WGS) entry which is preliminary data.</text>
</comment>
<feature type="compositionally biased region" description="Polar residues" evidence="1">
    <location>
        <begin position="449"/>
        <end position="462"/>
    </location>
</feature>
<feature type="region of interest" description="Disordered" evidence="1">
    <location>
        <begin position="1"/>
        <end position="30"/>
    </location>
</feature>
<feature type="compositionally biased region" description="Acidic residues" evidence="1">
    <location>
        <begin position="1"/>
        <end position="10"/>
    </location>
</feature>
<dbReference type="PANTHER" id="PTHR15276:SF0">
    <property type="entry name" value="COILED-COIL DOMAIN-CONTAINING PROTEIN 6"/>
    <property type="match status" value="1"/>
</dbReference>
<evidence type="ECO:0000313" key="2">
    <source>
        <dbReference type="EMBL" id="KAK2178099.1"/>
    </source>
</evidence>
<organism evidence="2 3">
    <name type="scientific">Ridgeia piscesae</name>
    <name type="common">Tubeworm</name>
    <dbReference type="NCBI Taxonomy" id="27915"/>
    <lineage>
        <taxon>Eukaryota</taxon>
        <taxon>Metazoa</taxon>
        <taxon>Spiralia</taxon>
        <taxon>Lophotrochozoa</taxon>
        <taxon>Annelida</taxon>
        <taxon>Polychaeta</taxon>
        <taxon>Sedentaria</taxon>
        <taxon>Canalipalpata</taxon>
        <taxon>Sabellida</taxon>
        <taxon>Siboglinidae</taxon>
        <taxon>Ridgeia</taxon>
    </lineage>
</organism>
<evidence type="ECO:0000256" key="1">
    <source>
        <dbReference type="SAM" id="MobiDB-lite"/>
    </source>
</evidence>
<sequence length="462" mass="52792">MADSASEFESDTSSVDGGPTTKMVSPGHMEQLNKRIESLQQENRVLRMELDTYKLRCKTLQEDNRELRQASVTIQAQAEQEEEFISNTLLKKIQTLKKEKEVLAMNYEQEEEFLTNDLSRKLMQLRQEKVELEQTLEKEQEYQVNRLMRKIERLESETVSKQNTLEQLRREKVELENSLEQEQESLVNRLWKRMDKLESEKRMLQEKLDQPISQPHGSMNKNFSTLSDYVQTLKVEVKNLRRQLVASQAQYAEKMAHYAEDEKHIREENLRLQRKLQMEIERREALCRHLSESESSLEMDDERLFNEMTKHQEQMVVGEPSVGGPIAGMRAGHPRKTSSPIPMAVFEKARPVSPGITACYSQPYVSPPSPMRYSTCGLAHNVSPGRVIAASPPHPLCAVVQSHSGDVESRDSGIEFAKPLAPSAPGDGQKNHMHDTHNDSDSNVDMLLSSPTQSDNSTGDKS</sequence>
<gene>
    <name evidence="2" type="ORF">NP493_562g00006</name>
</gene>
<dbReference type="EMBL" id="JAODUO010000562">
    <property type="protein sequence ID" value="KAK2178099.1"/>
    <property type="molecule type" value="Genomic_DNA"/>
</dbReference>